<organism evidence="3 4">
    <name type="scientific">Cryptosporidium xiaoi</name>
    <dbReference type="NCBI Taxonomy" id="659607"/>
    <lineage>
        <taxon>Eukaryota</taxon>
        <taxon>Sar</taxon>
        <taxon>Alveolata</taxon>
        <taxon>Apicomplexa</taxon>
        <taxon>Conoidasida</taxon>
        <taxon>Coccidia</taxon>
        <taxon>Eucoccidiorida</taxon>
        <taxon>Eimeriorina</taxon>
        <taxon>Cryptosporidiidae</taxon>
        <taxon>Cryptosporidium</taxon>
    </lineage>
</organism>
<proteinExistence type="predicted"/>
<dbReference type="Gene3D" id="3.40.140.10">
    <property type="entry name" value="Cytidine Deaminase, domain 2"/>
    <property type="match status" value="1"/>
</dbReference>
<gene>
    <name evidence="3" type="ORF">RS030_203209</name>
</gene>
<accession>A0AAV9XXW9</accession>
<feature type="compositionally biased region" description="Polar residues" evidence="1">
    <location>
        <begin position="62"/>
        <end position="86"/>
    </location>
</feature>
<feature type="region of interest" description="Disordered" evidence="1">
    <location>
        <begin position="62"/>
        <end position="107"/>
    </location>
</feature>
<dbReference type="GO" id="GO:0003743">
    <property type="term" value="F:translation initiation factor activity"/>
    <property type="evidence" value="ECO:0007669"/>
    <property type="project" value="InterPro"/>
</dbReference>
<evidence type="ECO:0000256" key="1">
    <source>
        <dbReference type="SAM" id="MobiDB-lite"/>
    </source>
</evidence>
<evidence type="ECO:0000313" key="3">
    <source>
        <dbReference type="EMBL" id="KAK6589472.1"/>
    </source>
</evidence>
<feature type="compositionally biased region" description="Polar residues" evidence="1">
    <location>
        <begin position="10"/>
        <end position="22"/>
    </location>
</feature>
<name>A0AAV9XXW9_9CRYT</name>
<dbReference type="CDD" id="cd08065">
    <property type="entry name" value="MPN_eIF3h"/>
    <property type="match status" value="1"/>
</dbReference>
<dbReference type="EMBL" id="JAWDEY010000012">
    <property type="protein sequence ID" value="KAK6589472.1"/>
    <property type="molecule type" value="Genomic_DNA"/>
</dbReference>
<evidence type="ECO:0000259" key="2">
    <source>
        <dbReference type="Pfam" id="PF19445"/>
    </source>
</evidence>
<evidence type="ECO:0000313" key="4">
    <source>
        <dbReference type="Proteomes" id="UP001311799"/>
    </source>
</evidence>
<feature type="compositionally biased region" description="Basic and acidic residues" evidence="1">
    <location>
        <begin position="33"/>
        <end position="43"/>
    </location>
</feature>
<feature type="domain" description="eIF3h C-terminal" evidence="2">
    <location>
        <begin position="273"/>
        <end position="453"/>
    </location>
</feature>
<keyword evidence="4" id="KW-1185">Reference proteome</keyword>
<comment type="caution">
    <text evidence="3">The sequence shown here is derived from an EMBL/GenBank/DDBJ whole genome shotgun (WGS) entry which is preliminary data.</text>
</comment>
<protein>
    <recommendedName>
        <fullName evidence="2">eIF3h C-terminal domain-containing protein</fullName>
    </recommendedName>
</protein>
<dbReference type="AlphaFoldDB" id="A0AAV9XXW9"/>
<dbReference type="Pfam" id="PF19445">
    <property type="entry name" value="eIF3h_C"/>
    <property type="match status" value="1"/>
</dbReference>
<sequence length="460" mass="52290">MNSKDGFLGLNSNTLDNTSQVSKPHVGWGINRQVEDKEHKEEVVQSGTTFVNNSSVKSGQSYLKTSQSGLQQQQAGVNQTASGATTNMSNNMAQNQNNFSSNSSSASGVSYYKHSTGKTTIMSVEIDISVMLRIVKHCFENYPHMNASGQLLGMEYGSKLEITTCFQLPTREDLLPSLMSNYNSTKLDKTEKLDLEERIMDEIEKYQISMLDVMHEIRSDCFVLGWYQVVRLDDFQDVGIISNILSYHNSETKNAVLLSIDPDLLYQGKNNAFKAYILNYESTNKLKEDQDNIHVLKPTSLDEILTELPIHIKYPVLSEAFLLDWISSDVLQSTIDYSELTLNSKNSLDICDKSLLNLTESIDALSVEQERLFKSHRDYNKQQYLIKQMVERRRVENEQRKLKGENPLPVDIDSIKKVDPPNFLPFMLVSKYVELQCTEINNSSKDGLCKVLIRNINREN</sequence>
<dbReference type="Proteomes" id="UP001311799">
    <property type="component" value="Unassembled WGS sequence"/>
</dbReference>
<feature type="compositionally biased region" description="Low complexity" evidence="1">
    <location>
        <begin position="87"/>
        <end position="107"/>
    </location>
</feature>
<feature type="region of interest" description="Disordered" evidence="1">
    <location>
        <begin position="33"/>
        <end position="52"/>
    </location>
</feature>
<dbReference type="GO" id="GO:0005852">
    <property type="term" value="C:eukaryotic translation initiation factor 3 complex"/>
    <property type="evidence" value="ECO:0007669"/>
    <property type="project" value="InterPro"/>
</dbReference>
<dbReference type="InterPro" id="IPR027524">
    <property type="entry name" value="eIF3h"/>
</dbReference>
<feature type="region of interest" description="Disordered" evidence="1">
    <location>
        <begin position="1"/>
        <end position="24"/>
    </location>
</feature>
<reference evidence="3 4" key="1">
    <citation type="submission" date="2023-10" db="EMBL/GenBank/DDBJ databases">
        <title>Comparative genomics analysis reveals potential genetic determinants of host preference in Cryptosporidium xiaoi.</title>
        <authorList>
            <person name="Xiao L."/>
            <person name="Li J."/>
        </authorList>
    </citation>
    <scope>NUCLEOTIDE SEQUENCE [LARGE SCALE GENOMIC DNA]</scope>
    <source>
        <strain evidence="3 4">52996</strain>
    </source>
</reference>
<dbReference type="InterPro" id="IPR045810">
    <property type="entry name" value="eIF3h_C"/>
</dbReference>